<reference evidence="2 3" key="1">
    <citation type="submission" date="2021-05" db="EMBL/GenBank/DDBJ databases">
        <authorList>
            <person name="Zahm M."/>
            <person name="Klopp C."/>
            <person name="Cabau C."/>
            <person name="Kuhl H."/>
            <person name="Suciu R."/>
            <person name="Ciorpac M."/>
            <person name="Holostenco D."/>
            <person name="Gessner J."/>
            <person name="Wuertz S."/>
            <person name="Hohne C."/>
            <person name="Stock M."/>
            <person name="Gislard M."/>
            <person name="Lluch J."/>
            <person name="Milhes M."/>
            <person name="Lampietro C."/>
            <person name="Lopez Roques C."/>
            <person name="Donnadieu C."/>
            <person name="Du K."/>
            <person name="Schartl M."/>
            <person name="Guiguen Y."/>
        </authorList>
    </citation>
    <scope>NUCLEOTIDE SEQUENCE [LARGE SCALE GENOMIC DNA]</scope>
    <source>
        <strain evidence="2">Hh-F2</strain>
        <tissue evidence="2">Blood</tissue>
    </source>
</reference>
<sequence length="206" mass="24246">MASLLKEDKLYETSQQAPSPCKDFYQLLVTKKEVVWRVWKVSNPYKRERAQPGEERKSHNDFLVDDHLQGKMLTHKLKYCPPVFVFLYPGHIKTVFGSEMLEYVMNLCQQRIDYLVRLPKSMATHILSFFDWEDIKSMSKTCKRFQQLCSSDGLWERAERLRCSSGSLMIEGVSSAIQKKLLIFHRRHALLNQARQQRRMSTKALN</sequence>
<evidence type="ECO:0000313" key="2">
    <source>
        <dbReference type="EMBL" id="KAK6485567.1"/>
    </source>
</evidence>
<dbReference type="EMBL" id="JAHFZB010000009">
    <property type="protein sequence ID" value="KAK6485567.1"/>
    <property type="molecule type" value="Genomic_DNA"/>
</dbReference>
<organism evidence="2 3">
    <name type="scientific">Huso huso</name>
    <name type="common">Beluga</name>
    <name type="synonym">Acipenser huso</name>
    <dbReference type="NCBI Taxonomy" id="61971"/>
    <lineage>
        <taxon>Eukaryota</taxon>
        <taxon>Metazoa</taxon>
        <taxon>Chordata</taxon>
        <taxon>Craniata</taxon>
        <taxon>Vertebrata</taxon>
        <taxon>Euteleostomi</taxon>
        <taxon>Actinopterygii</taxon>
        <taxon>Chondrostei</taxon>
        <taxon>Acipenseriformes</taxon>
        <taxon>Acipenseridae</taxon>
        <taxon>Huso</taxon>
    </lineage>
</organism>
<dbReference type="Pfam" id="PF12937">
    <property type="entry name" value="F-box-like"/>
    <property type="match status" value="1"/>
</dbReference>
<dbReference type="Gene3D" id="1.20.1280.50">
    <property type="match status" value="1"/>
</dbReference>
<dbReference type="InterPro" id="IPR036047">
    <property type="entry name" value="F-box-like_dom_sf"/>
</dbReference>
<dbReference type="Proteomes" id="UP001369086">
    <property type="component" value="Unassembled WGS sequence"/>
</dbReference>
<accession>A0ABR0ZL77</accession>
<dbReference type="SUPFAM" id="SSF81383">
    <property type="entry name" value="F-box domain"/>
    <property type="match status" value="1"/>
</dbReference>
<dbReference type="PROSITE" id="PS50181">
    <property type="entry name" value="FBOX"/>
    <property type="match status" value="1"/>
</dbReference>
<proteinExistence type="predicted"/>
<feature type="domain" description="F-box" evidence="1">
    <location>
        <begin position="112"/>
        <end position="158"/>
    </location>
</feature>
<gene>
    <name evidence="2" type="ORF">HHUSO_G11381</name>
</gene>
<dbReference type="InterPro" id="IPR001810">
    <property type="entry name" value="F-box_dom"/>
</dbReference>
<name>A0ABR0ZL77_HUSHU</name>
<evidence type="ECO:0000259" key="1">
    <source>
        <dbReference type="PROSITE" id="PS50181"/>
    </source>
</evidence>
<evidence type="ECO:0000313" key="3">
    <source>
        <dbReference type="Proteomes" id="UP001369086"/>
    </source>
</evidence>
<comment type="caution">
    <text evidence="2">The sequence shown here is derived from an EMBL/GenBank/DDBJ whole genome shotgun (WGS) entry which is preliminary data.</text>
</comment>
<keyword evidence="3" id="KW-1185">Reference proteome</keyword>
<dbReference type="SMART" id="SM00256">
    <property type="entry name" value="FBOX"/>
    <property type="match status" value="1"/>
</dbReference>
<protein>
    <submittedName>
        <fullName evidence="2">F-box only protein 36-like</fullName>
    </submittedName>
</protein>